<feature type="compositionally biased region" description="Basic and acidic residues" evidence="1">
    <location>
        <begin position="147"/>
        <end position="171"/>
    </location>
</feature>
<dbReference type="SMART" id="SM00257">
    <property type="entry name" value="LysM"/>
    <property type="match status" value="1"/>
</dbReference>
<comment type="caution">
    <text evidence="3">The sequence shown here is derived from an EMBL/GenBank/DDBJ whole genome shotgun (WGS) entry which is preliminary data.</text>
</comment>
<dbReference type="Pfam" id="PF01476">
    <property type="entry name" value="LysM"/>
    <property type="match status" value="1"/>
</dbReference>
<sequence>MTAGTVTDPYLVKSGDTLGAIAKQSGQSVQDLMRWNGIKDANRISVGQSLYLSERSAFGVSVVFLDALRSPIENLPYKVRFDGKTVAGKTATNGRVDTVVTKDAKSSVEVLVQDLRGDWISICKTASDYGHKLLTLVSGAIVIKGTTEKHPPAAPTKPKEEQPAKSAKDAKQAPLPTKPTGAPTKNNPAVKTKKTKAKQGQSVIEVGVDIPQGLLDFFANYKGGEITEKEWKDTAAGIDCEPEVLKAIAEVESGGRYAFWRLNKADGENIPAILYERHYFSKETSGQHDKDHPDISWPTGYRKKSQIGEKDKKMSDGKIDDDDVYGSYASAYLRLINAYRLDAAAALKSCSWGKFQIMGANYELCGAPSIGVFVKKMCTSDAEQIGLLAGFIRKKPQAWKNPKNKKLGKEISLHDAVKKKDWALIAFNYNGPGYKTYDYDTKLKAAYERLKKSA</sequence>
<dbReference type="PROSITE" id="PS51782">
    <property type="entry name" value="LYSM"/>
    <property type="match status" value="1"/>
</dbReference>
<evidence type="ECO:0000313" key="4">
    <source>
        <dbReference type="Proteomes" id="UP001410394"/>
    </source>
</evidence>
<feature type="compositionally biased region" description="Basic and acidic residues" evidence="1">
    <location>
        <begin position="306"/>
        <end position="315"/>
    </location>
</feature>
<accession>A0ABU9Z116</accession>
<feature type="compositionally biased region" description="Basic and acidic residues" evidence="1">
    <location>
        <begin position="284"/>
        <end position="294"/>
    </location>
</feature>
<feature type="region of interest" description="Disordered" evidence="1">
    <location>
        <begin position="147"/>
        <end position="196"/>
    </location>
</feature>
<dbReference type="InterPro" id="IPR018392">
    <property type="entry name" value="LysM"/>
</dbReference>
<dbReference type="Pfam" id="PF11860">
    <property type="entry name" value="Muramidase"/>
    <property type="match status" value="1"/>
</dbReference>
<reference evidence="3 4" key="1">
    <citation type="journal article" date="2018" name="Int. J. Syst. Evol. Microbiol.">
        <title>Uliginosibacterium sediminicola sp. nov., isolated from freshwater sediment.</title>
        <authorList>
            <person name="Hwang W.M."/>
            <person name="Kim S.M."/>
            <person name="Kang K."/>
            <person name="Ahn T.Y."/>
        </authorList>
    </citation>
    <scope>NUCLEOTIDE SEQUENCE [LARGE SCALE GENOMIC DNA]</scope>
    <source>
        <strain evidence="3 4">M1-21</strain>
    </source>
</reference>
<evidence type="ECO:0000313" key="3">
    <source>
        <dbReference type="EMBL" id="MEN3069627.1"/>
    </source>
</evidence>
<dbReference type="SUPFAM" id="SSF54106">
    <property type="entry name" value="LysM domain"/>
    <property type="match status" value="1"/>
</dbReference>
<dbReference type="Proteomes" id="UP001410394">
    <property type="component" value="Unassembled WGS sequence"/>
</dbReference>
<feature type="domain" description="LysM" evidence="2">
    <location>
        <begin position="8"/>
        <end position="52"/>
    </location>
</feature>
<keyword evidence="4" id="KW-1185">Reference proteome</keyword>
<gene>
    <name evidence="3" type="ORF">ABDB84_14155</name>
</gene>
<evidence type="ECO:0000256" key="1">
    <source>
        <dbReference type="SAM" id="MobiDB-lite"/>
    </source>
</evidence>
<dbReference type="Gene3D" id="3.10.350.10">
    <property type="entry name" value="LysM domain"/>
    <property type="match status" value="1"/>
</dbReference>
<dbReference type="RefSeq" id="WP_345920401.1">
    <property type="nucleotide sequence ID" value="NZ_JBDIVE010000008.1"/>
</dbReference>
<feature type="region of interest" description="Disordered" evidence="1">
    <location>
        <begin position="284"/>
        <end position="315"/>
    </location>
</feature>
<dbReference type="InterPro" id="IPR024408">
    <property type="entry name" value="Muramidase"/>
</dbReference>
<dbReference type="EMBL" id="JBDIVE010000008">
    <property type="protein sequence ID" value="MEN3069627.1"/>
    <property type="molecule type" value="Genomic_DNA"/>
</dbReference>
<organism evidence="3 4">
    <name type="scientific">Uliginosibacterium sediminicola</name>
    <dbReference type="NCBI Taxonomy" id="2024550"/>
    <lineage>
        <taxon>Bacteria</taxon>
        <taxon>Pseudomonadati</taxon>
        <taxon>Pseudomonadota</taxon>
        <taxon>Betaproteobacteria</taxon>
        <taxon>Rhodocyclales</taxon>
        <taxon>Zoogloeaceae</taxon>
        <taxon>Uliginosibacterium</taxon>
    </lineage>
</organism>
<proteinExistence type="predicted"/>
<protein>
    <submittedName>
        <fullName evidence="3">N-acetylmuramidase domain-containing protein</fullName>
    </submittedName>
</protein>
<dbReference type="InterPro" id="IPR036779">
    <property type="entry name" value="LysM_dom_sf"/>
</dbReference>
<name>A0ABU9Z116_9RHOO</name>
<evidence type="ECO:0000259" key="2">
    <source>
        <dbReference type="PROSITE" id="PS51782"/>
    </source>
</evidence>
<dbReference type="CDD" id="cd00118">
    <property type="entry name" value="LysM"/>
    <property type="match status" value="1"/>
</dbReference>